<dbReference type="InterPro" id="IPR028146">
    <property type="entry name" value="PRKCSH_N"/>
</dbReference>
<dbReference type="Gene3D" id="4.10.400.10">
    <property type="entry name" value="Low-density Lipoprotein Receptor"/>
    <property type="match status" value="1"/>
</dbReference>
<dbReference type="PANTHER" id="PTHR12630:SF1">
    <property type="entry name" value="GLUCOSIDASE 2 SUBUNIT BETA"/>
    <property type="match status" value="1"/>
</dbReference>
<dbReference type="InterPro" id="IPR009011">
    <property type="entry name" value="Man6P_isomerase_rcpt-bd_dom_sf"/>
</dbReference>
<accession>A0A3N4ISW7</accession>
<dbReference type="Proteomes" id="UP000276215">
    <property type="component" value="Unassembled WGS sequence"/>
</dbReference>
<reference evidence="9 10" key="1">
    <citation type="journal article" date="2018" name="Nat. Ecol. Evol.">
        <title>Pezizomycetes genomes reveal the molecular basis of ectomycorrhizal truffle lifestyle.</title>
        <authorList>
            <person name="Murat C."/>
            <person name="Payen T."/>
            <person name="Noel B."/>
            <person name="Kuo A."/>
            <person name="Morin E."/>
            <person name="Chen J."/>
            <person name="Kohler A."/>
            <person name="Krizsan K."/>
            <person name="Balestrini R."/>
            <person name="Da Silva C."/>
            <person name="Montanini B."/>
            <person name="Hainaut M."/>
            <person name="Levati E."/>
            <person name="Barry K.W."/>
            <person name="Belfiori B."/>
            <person name="Cichocki N."/>
            <person name="Clum A."/>
            <person name="Dockter R.B."/>
            <person name="Fauchery L."/>
            <person name="Guy J."/>
            <person name="Iotti M."/>
            <person name="Le Tacon F."/>
            <person name="Lindquist E.A."/>
            <person name="Lipzen A."/>
            <person name="Malagnac F."/>
            <person name="Mello A."/>
            <person name="Molinier V."/>
            <person name="Miyauchi S."/>
            <person name="Poulain J."/>
            <person name="Riccioni C."/>
            <person name="Rubini A."/>
            <person name="Sitrit Y."/>
            <person name="Splivallo R."/>
            <person name="Traeger S."/>
            <person name="Wang M."/>
            <person name="Zifcakova L."/>
            <person name="Wipf D."/>
            <person name="Zambonelli A."/>
            <person name="Paolocci F."/>
            <person name="Nowrousian M."/>
            <person name="Ottonello S."/>
            <person name="Baldrian P."/>
            <person name="Spatafora J.W."/>
            <person name="Henrissat B."/>
            <person name="Nagy L.G."/>
            <person name="Aury J.M."/>
            <person name="Wincker P."/>
            <person name="Grigoriev I.V."/>
            <person name="Bonfante P."/>
            <person name="Martin F.M."/>
        </authorList>
    </citation>
    <scope>NUCLEOTIDE SEQUENCE [LARGE SCALE GENOMIC DNA]</scope>
    <source>
        <strain evidence="9 10">120613-1</strain>
    </source>
</reference>
<protein>
    <recommendedName>
        <fullName evidence="1">Glucosidase 2 subunit beta</fullName>
    </recommendedName>
</protein>
<dbReference type="Pfam" id="PF13015">
    <property type="entry name" value="PRKCSH_1"/>
    <property type="match status" value="1"/>
</dbReference>
<evidence type="ECO:0000256" key="4">
    <source>
        <dbReference type="ARBA" id="ARBA00023157"/>
    </source>
</evidence>
<feature type="domain" description="MRH" evidence="8">
    <location>
        <begin position="383"/>
        <end position="505"/>
    </location>
</feature>
<dbReference type="STRING" id="1336337.A0A3N4ISW7"/>
<sequence length="521" mass="57666">MQRGSILLLLSSASIATASSTPRGVSPEDAKLYAPTSEKTFSCLTNPHVIIPYENVNDDYCDCPDGSDEPGTSACSHLPHKFLAIRGFYCKNEKHAPAFLPLGRVNDGICDYEICCDGSDEWAGVGGVKCENKCGEIGKAAGKLAAERERLRNEGVKKKEELLDRAKIMRVELEGNVKTTRVKIEALGEKVKWLEVQLRETEEKERLKMVKQPKKGSKLGVLVSLARERMQELKSSLEKVRGDRDSARSKLEKAEGILKALKEGYNPNFNDEGVKTARDLENLLGEDEIDWEGFTEADGVAEQSIRTWVHDKLADFRQMLVENGLLADNSQGGVPESRALSSARQALQTGKTEESDTKSHLEALLADLSYPYGHDDVFRPLKGECISSQFGEYTYEYCFLGTAYQKSLKDSSSVSLGEYSRIEEDKSINDASVRGIFESGWEEAHDEGLSGISLIHENGQQCWNGPKRSVKVDLYCSAVDELRSVKEEEKCVYRFEVGTAAVCGGEHGHGGNVEENVRDEL</sequence>
<dbReference type="InterPro" id="IPR044865">
    <property type="entry name" value="MRH_dom"/>
</dbReference>
<dbReference type="GO" id="GO:0017177">
    <property type="term" value="C:glucosidase II complex"/>
    <property type="evidence" value="ECO:0007669"/>
    <property type="project" value="TreeGrafter"/>
</dbReference>
<dbReference type="PANTHER" id="PTHR12630">
    <property type="entry name" value="N-LINKED OLIGOSACCHARIDE PROCESSING"/>
    <property type="match status" value="1"/>
</dbReference>
<feature type="region of interest" description="Disordered" evidence="6">
    <location>
        <begin position="330"/>
        <end position="358"/>
    </location>
</feature>
<evidence type="ECO:0000256" key="2">
    <source>
        <dbReference type="ARBA" id="ARBA00022729"/>
    </source>
</evidence>
<name>A0A3N4ISW7_9PEZI</name>
<proteinExistence type="predicted"/>
<keyword evidence="2 7" id="KW-0732">Signal</keyword>
<evidence type="ECO:0000256" key="7">
    <source>
        <dbReference type="SAM" id="SignalP"/>
    </source>
</evidence>
<dbReference type="PROSITE" id="PS51914">
    <property type="entry name" value="MRH"/>
    <property type="match status" value="1"/>
</dbReference>
<feature type="chain" id="PRO_5018261272" description="Glucosidase 2 subunit beta" evidence="7">
    <location>
        <begin position="19"/>
        <end position="521"/>
    </location>
</feature>
<dbReference type="InterPro" id="IPR036607">
    <property type="entry name" value="PRKCSH"/>
</dbReference>
<dbReference type="AlphaFoldDB" id="A0A3N4ISW7"/>
<evidence type="ECO:0000313" key="9">
    <source>
        <dbReference type="EMBL" id="RPA89272.1"/>
    </source>
</evidence>
<feature type="compositionally biased region" description="Polar residues" evidence="6">
    <location>
        <begin position="339"/>
        <end position="350"/>
    </location>
</feature>
<evidence type="ECO:0000256" key="5">
    <source>
        <dbReference type="SAM" id="Coils"/>
    </source>
</evidence>
<gene>
    <name evidence="9" type="ORF">L873DRAFT_1722689</name>
</gene>
<feature type="signal peptide" evidence="7">
    <location>
        <begin position="1"/>
        <end position="18"/>
    </location>
</feature>
<dbReference type="SUPFAM" id="SSF50911">
    <property type="entry name" value="Mannose 6-phosphate receptor domain"/>
    <property type="match status" value="1"/>
</dbReference>
<evidence type="ECO:0000256" key="6">
    <source>
        <dbReference type="SAM" id="MobiDB-lite"/>
    </source>
</evidence>
<dbReference type="InterPro" id="IPR036055">
    <property type="entry name" value="LDL_receptor-like_sf"/>
</dbReference>
<dbReference type="GO" id="GO:0006491">
    <property type="term" value="P:N-glycan processing"/>
    <property type="evidence" value="ECO:0007669"/>
    <property type="project" value="TreeGrafter"/>
</dbReference>
<evidence type="ECO:0000256" key="1">
    <source>
        <dbReference type="ARBA" id="ARBA00022387"/>
    </source>
</evidence>
<evidence type="ECO:0000259" key="8">
    <source>
        <dbReference type="PROSITE" id="PS51914"/>
    </source>
</evidence>
<keyword evidence="10" id="KW-1185">Reference proteome</keyword>
<organism evidence="9 10">
    <name type="scientific">Choiromyces venosus 120613-1</name>
    <dbReference type="NCBI Taxonomy" id="1336337"/>
    <lineage>
        <taxon>Eukaryota</taxon>
        <taxon>Fungi</taxon>
        <taxon>Dikarya</taxon>
        <taxon>Ascomycota</taxon>
        <taxon>Pezizomycotina</taxon>
        <taxon>Pezizomycetes</taxon>
        <taxon>Pezizales</taxon>
        <taxon>Tuberaceae</taxon>
        <taxon>Choiromyces</taxon>
    </lineage>
</organism>
<evidence type="ECO:0000256" key="3">
    <source>
        <dbReference type="ARBA" id="ARBA00022824"/>
    </source>
</evidence>
<dbReference type="EMBL" id="ML120597">
    <property type="protein sequence ID" value="RPA89272.1"/>
    <property type="molecule type" value="Genomic_DNA"/>
</dbReference>
<keyword evidence="5" id="KW-0175">Coiled coil</keyword>
<keyword evidence="4" id="KW-1015">Disulfide bond</keyword>
<evidence type="ECO:0000313" key="10">
    <source>
        <dbReference type="Proteomes" id="UP000276215"/>
    </source>
</evidence>
<keyword evidence="3" id="KW-0256">Endoplasmic reticulum</keyword>
<feature type="coiled-coil region" evidence="5">
    <location>
        <begin position="156"/>
        <end position="264"/>
    </location>
</feature>
<dbReference type="Pfam" id="PF12999">
    <property type="entry name" value="PRKCSH-like"/>
    <property type="match status" value="1"/>
</dbReference>
<dbReference type="OrthoDB" id="28322at2759"/>
<dbReference type="InterPro" id="IPR039794">
    <property type="entry name" value="Gtb1-like"/>
</dbReference>
<dbReference type="Gene3D" id="2.70.130.10">
    <property type="entry name" value="Mannose-6-phosphate receptor binding domain"/>
    <property type="match status" value="1"/>
</dbReference>